<dbReference type="GO" id="GO:0071897">
    <property type="term" value="P:DNA biosynthetic process"/>
    <property type="evidence" value="ECO:0007669"/>
    <property type="project" value="UniProtKB-ARBA"/>
</dbReference>
<gene>
    <name evidence="1" type="ORF">PLXY2_LOCUS7441</name>
</gene>
<sequence length="981" mass="112559">MSFARLTDSQYEVKKQIERLVSNFKKTSKSRYSHGYLSTRLEQLDGYWTEFKSQHQQIKQHVTTENKSDRYFTEEVYDDTEELFMDFKGTLKDFLKSTEEQTSQPQTSNTSGHKVKLPPISLPTFSGCYREWMHFKDLFTSLIDDNQELSDIEKHHYLRTSLTGEADQLLRHFDITAANYRKAFDTLKQRYSNKRIIVNNLLNRFLNQKKITVESSSSLKELLDASRECLNSLQNLEINTKDWDPIVVHVMVSKLDPETHKCWEQSLGASTTLPTLEELTNYIEGRFRALEMVQNTTKKDTTYKRDNTNTRQVKTFTTETETQCTYCTKQHYICHCTEFSQLDIEQRKDFVKNNGLCFNCLIKGHSIKFCRQTTVCKKCGRRHHTLLHENARTNFNEPESTQVAVNTTTELEPEGENSQIVSMKATTSNLVVLATAVIGVKDKRGIMHKLRALVDQGSQATFVTESVAQTLGLKKHNLPATITGIGNAPVFTKHAVDLEIHSPIDNKYVTKVNAHVIKGLTQSLPTGEFNTDDWPQLKKLELSDSTFNKTGPIDVLLGADVYAVILLDGLHKHKNLMAQNSMLGWLISGSALQKVSNSHSLNVVVNKTLVQIDQTLRKFWETEEYSCHEAPITLEDAKCEDHYQRTHTRNSDGRYVVRLPFKDGYEHKLGNSKDIAVNRLLHMERKFVKKPEFKKDYTEFIEQYEKLEHMEEVTDPSKIPNHKIYHLPHHAVIRESSVSTKLRVVFDGTAQPSDGSSLNEGLMVGPSLLQNITNLIVRWRQHKICLIGDIKQMYRQILVSKEDVDYQRIVWRNTLDEPIVEKRLLTVTYGTACAPYLAIRTLHQLAEDEKANFPELVSVVKSDFYMDDLLTGASDESEAIKLQKSVTSLMLRGQFQMHKWSSNSSVVLKEIADHDKLQDKSLNIIMDDSIKALGIRWNAHKDCFELKIDVERQETTFTKTTVLSDIARAFDPLVVLTTLVP</sequence>
<dbReference type="InterPro" id="IPR005312">
    <property type="entry name" value="DUF1759"/>
</dbReference>
<dbReference type="InterPro" id="IPR021109">
    <property type="entry name" value="Peptidase_aspartic_dom_sf"/>
</dbReference>
<reference evidence="1" key="1">
    <citation type="submission" date="2020-11" db="EMBL/GenBank/DDBJ databases">
        <authorList>
            <person name="Whiteford S."/>
        </authorList>
    </citation>
    <scope>NUCLEOTIDE SEQUENCE</scope>
</reference>
<dbReference type="AlphaFoldDB" id="A0A8S4F130"/>
<dbReference type="SUPFAM" id="SSF56672">
    <property type="entry name" value="DNA/RNA polymerases"/>
    <property type="match status" value="1"/>
</dbReference>
<dbReference type="EMBL" id="CAJHNJ030000025">
    <property type="protein sequence ID" value="CAG9121651.1"/>
    <property type="molecule type" value="Genomic_DNA"/>
</dbReference>
<dbReference type="Pfam" id="PF03564">
    <property type="entry name" value="DUF1759"/>
    <property type="match status" value="1"/>
</dbReference>
<dbReference type="CDD" id="cd01644">
    <property type="entry name" value="RT_pepA17"/>
    <property type="match status" value="1"/>
</dbReference>
<dbReference type="Proteomes" id="UP000653454">
    <property type="component" value="Unassembled WGS sequence"/>
</dbReference>
<comment type="caution">
    <text evidence="1">The sequence shown here is derived from an EMBL/GenBank/DDBJ whole genome shotgun (WGS) entry which is preliminary data.</text>
</comment>
<dbReference type="Gene3D" id="2.40.70.10">
    <property type="entry name" value="Acid Proteases"/>
    <property type="match status" value="1"/>
</dbReference>
<dbReference type="InterPro" id="IPR043502">
    <property type="entry name" value="DNA/RNA_pol_sf"/>
</dbReference>
<evidence type="ECO:0000313" key="2">
    <source>
        <dbReference type="Proteomes" id="UP000653454"/>
    </source>
</evidence>
<dbReference type="CDD" id="cd00303">
    <property type="entry name" value="retropepsin_like"/>
    <property type="match status" value="1"/>
</dbReference>
<dbReference type="PANTHER" id="PTHR47331:SF5">
    <property type="entry name" value="RIBONUCLEASE H"/>
    <property type="match status" value="1"/>
</dbReference>
<organism evidence="1 2">
    <name type="scientific">Plutella xylostella</name>
    <name type="common">Diamondback moth</name>
    <name type="synonym">Plutella maculipennis</name>
    <dbReference type="NCBI Taxonomy" id="51655"/>
    <lineage>
        <taxon>Eukaryota</taxon>
        <taxon>Metazoa</taxon>
        <taxon>Ecdysozoa</taxon>
        <taxon>Arthropoda</taxon>
        <taxon>Hexapoda</taxon>
        <taxon>Insecta</taxon>
        <taxon>Pterygota</taxon>
        <taxon>Neoptera</taxon>
        <taxon>Endopterygota</taxon>
        <taxon>Lepidoptera</taxon>
        <taxon>Glossata</taxon>
        <taxon>Ditrysia</taxon>
        <taxon>Yponomeutoidea</taxon>
        <taxon>Plutellidae</taxon>
        <taxon>Plutella</taxon>
    </lineage>
</organism>
<name>A0A8S4F130_PLUXY</name>
<keyword evidence="2" id="KW-1185">Reference proteome</keyword>
<evidence type="ECO:0000313" key="1">
    <source>
        <dbReference type="EMBL" id="CAG9121651.1"/>
    </source>
</evidence>
<proteinExistence type="predicted"/>
<accession>A0A8S4F130</accession>
<protein>
    <submittedName>
        <fullName evidence="1">(diamondback moth) hypothetical protein</fullName>
    </submittedName>
</protein>
<dbReference type="PANTHER" id="PTHR47331">
    <property type="entry name" value="PHD-TYPE DOMAIN-CONTAINING PROTEIN"/>
    <property type="match status" value="1"/>
</dbReference>